<comment type="similarity">
    <text evidence="1 5">Belongs to the iron/ascorbate-dependent oxidoreductase family.</text>
</comment>
<dbReference type="Pfam" id="PF03171">
    <property type="entry name" value="2OG-FeII_Oxy"/>
    <property type="match status" value="1"/>
</dbReference>
<dbReference type="GO" id="GO:0016491">
    <property type="term" value="F:oxidoreductase activity"/>
    <property type="evidence" value="ECO:0007669"/>
    <property type="project" value="UniProtKB-KW"/>
</dbReference>
<keyword evidence="4 5" id="KW-0408">Iron</keyword>
<evidence type="ECO:0000256" key="5">
    <source>
        <dbReference type="RuleBase" id="RU003682"/>
    </source>
</evidence>
<keyword evidence="3 5" id="KW-0560">Oxidoreductase</keyword>
<comment type="caution">
    <text evidence="7">The sequence shown here is derived from an EMBL/GenBank/DDBJ whole genome shotgun (WGS) entry which is preliminary data.</text>
</comment>
<evidence type="ECO:0000256" key="1">
    <source>
        <dbReference type="ARBA" id="ARBA00008056"/>
    </source>
</evidence>
<evidence type="ECO:0000313" key="8">
    <source>
        <dbReference type="Proteomes" id="UP001085076"/>
    </source>
</evidence>
<dbReference type="GO" id="GO:0046872">
    <property type="term" value="F:metal ion binding"/>
    <property type="evidence" value="ECO:0007669"/>
    <property type="project" value="UniProtKB-KW"/>
</dbReference>
<dbReference type="AlphaFoldDB" id="A0A9D5BW32"/>
<dbReference type="Proteomes" id="UP001085076">
    <property type="component" value="Miscellaneous, Linkage group lg10"/>
</dbReference>
<keyword evidence="2 5" id="KW-0479">Metal-binding</keyword>
<dbReference type="PROSITE" id="PS51471">
    <property type="entry name" value="FE2OG_OXY"/>
    <property type="match status" value="1"/>
</dbReference>
<dbReference type="PANTHER" id="PTHR47991">
    <property type="entry name" value="OXOGLUTARATE/IRON-DEPENDENT DIOXYGENASE"/>
    <property type="match status" value="1"/>
</dbReference>
<dbReference type="OrthoDB" id="288590at2759"/>
<dbReference type="EMBL" id="JAGGNH010000010">
    <property type="protein sequence ID" value="KAJ0961964.1"/>
    <property type="molecule type" value="Genomic_DNA"/>
</dbReference>
<dbReference type="InterPro" id="IPR027443">
    <property type="entry name" value="IPNS-like_sf"/>
</dbReference>
<dbReference type="Gene3D" id="2.60.120.330">
    <property type="entry name" value="B-lactam Antibiotic, Isopenicillin N Synthase, Chain"/>
    <property type="match status" value="1"/>
</dbReference>
<evidence type="ECO:0000256" key="2">
    <source>
        <dbReference type="ARBA" id="ARBA00022723"/>
    </source>
</evidence>
<reference evidence="7" key="1">
    <citation type="submission" date="2021-03" db="EMBL/GenBank/DDBJ databases">
        <authorList>
            <person name="Li Z."/>
            <person name="Yang C."/>
        </authorList>
    </citation>
    <scope>NUCLEOTIDE SEQUENCE</scope>
    <source>
        <strain evidence="7">Dzin_1.0</strain>
        <tissue evidence="7">Leaf</tissue>
    </source>
</reference>
<dbReference type="InterPro" id="IPR044861">
    <property type="entry name" value="IPNS-like_FE2OG_OXY"/>
</dbReference>
<evidence type="ECO:0000256" key="3">
    <source>
        <dbReference type="ARBA" id="ARBA00023002"/>
    </source>
</evidence>
<evidence type="ECO:0000259" key="6">
    <source>
        <dbReference type="PROSITE" id="PS51471"/>
    </source>
</evidence>
<evidence type="ECO:0000313" key="7">
    <source>
        <dbReference type="EMBL" id="KAJ0961964.1"/>
    </source>
</evidence>
<protein>
    <recommendedName>
        <fullName evidence="6">Fe2OG dioxygenase domain-containing protein</fullName>
    </recommendedName>
</protein>
<dbReference type="InterPro" id="IPR026992">
    <property type="entry name" value="DIOX_N"/>
</dbReference>
<name>A0A9D5BW32_9LILI</name>
<accession>A0A9D5BW32</accession>
<dbReference type="SUPFAM" id="SSF51197">
    <property type="entry name" value="Clavaminate synthase-like"/>
    <property type="match status" value="1"/>
</dbReference>
<dbReference type="FunFam" id="2.60.120.330:FF:000079">
    <property type="entry name" value="Protein SRG1"/>
    <property type="match status" value="1"/>
</dbReference>
<feature type="domain" description="Fe2OG dioxygenase" evidence="6">
    <location>
        <begin position="213"/>
        <end position="313"/>
    </location>
</feature>
<gene>
    <name evidence="7" type="ORF">J5N97_029792</name>
</gene>
<reference evidence="7" key="2">
    <citation type="journal article" date="2022" name="Hortic Res">
        <title>The genome of Dioscorea zingiberensis sheds light on the biosynthesis, origin and evolution of the medicinally important diosgenin saponins.</title>
        <authorList>
            <person name="Li Y."/>
            <person name="Tan C."/>
            <person name="Li Z."/>
            <person name="Guo J."/>
            <person name="Li S."/>
            <person name="Chen X."/>
            <person name="Wang C."/>
            <person name="Dai X."/>
            <person name="Yang H."/>
            <person name="Song W."/>
            <person name="Hou L."/>
            <person name="Xu J."/>
            <person name="Tong Z."/>
            <person name="Xu A."/>
            <person name="Yuan X."/>
            <person name="Wang W."/>
            <person name="Yang Q."/>
            <person name="Chen L."/>
            <person name="Sun Z."/>
            <person name="Wang K."/>
            <person name="Pan B."/>
            <person name="Chen J."/>
            <person name="Bao Y."/>
            <person name="Liu F."/>
            <person name="Qi X."/>
            <person name="Gang D.R."/>
            <person name="Wen J."/>
            <person name="Li J."/>
        </authorList>
    </citation>
    <scope>NUCLEOTIDE SEQUENCE</scope>
    <source>
        <strain evidence="7">Dzin_1.0</strain>
    </source>
</reference>
<dbReference type="InterPro" id="IPR050295">
    <property type="entry name" value="Plant_2OG-oxidoreductases"/>
</dbReference>
<keyword evidence="8" id="KW-1185">Reference proteome</keyword>
<evidence type="ECO:0000256" key="4">
    <source>
        <dbReference type="ARBA" id="ARBA00023004"/>
    </source>
</evidence>
<sequence length="366" mass="41554">MAQVVNRNESWGKSIRVENVQALADMIGGGGGEIPEIYIRPELDVGLTDQEAAIDDHNLPVIHMNRLLDPSFSVSTEESAKLDYACKEWGFFQLVNHGIDGELIDKMEGDLKEFFKLPLEEKELFAPLPGGLQGYGQKLLVNEEKLEWHDLLFLITQPLDDRNMKFWPTNPPTFRSTLERFSLELKRVLKSLFEVIGMKLGLKPEVISRVLSEYQGLRMHYYPPCPKASKVLGLNPHSDVGILTLLLQVGDVQGLQIKKNGKWLSVEAIQHALVVNVGDVLEILTNGKYISVEHRVTVSNKKERLSIAAHHRPKPDCMVGPLQELLHEEEEHNYNYKTMSYDEYIQLYLSGKVEGKSHMNSMRANK</sequence>
<dbReference type="Pfam" id="PF14226">
    <property type="entry name" value="DIOX_N"/>
    <property type="match status" value="1"/>
</dbReference>
<proteinExistence type="inferred from homology"/>
<organism evidence="7 8">
    <name type="scientific">Dioscorea zingiberensis</name>
    <dbReference type="NCBI Taxonomy" id="325984"/>
    <lineage>
        <taxon>Eukaryota</taxon>
        <taxon>Viridiplantae</taxon>
        <taxon>Streptophyta</taxon>
        <taxon>Embryophyta</taxon>
        <taxon>Tracheophyta</taxon>
        <taxon>Spermatophyta</taxon>
        <taxon>Magnoliopsida</taxon>
        <taxon>Liliopsida</taxon>
        <taxon>Dioscoreales</taxon>
        <taxon>Dioscoreaceae</taxon>
        <taxon>Dioscorea</taxon>
    </lineage>
</organism>
<dbReference type="InterPro" id="IPR005123">
    <property type="entry name" value="Oxoglu/Fe-dep_dioxygenase_dom"/>
</dbReference>